<dbReference type="InterPro" id="IPR036770">
    <property type="entry name" value="Ankyrin_rpt-contain_sf"/>
</dbReference>
<dbReference type="Proteomes" id="UP000024837">
    <property type="component" value="Unassembled WGS sequence"/>
</dbReference>
<dbReference type="SUPFAM" id="SSF52540">
    <property type="entry name" value="P-loop containing nucleoside triphosphate hydrolases"/>
    <property type="match status" value="1"/>
</dbReference>
<dbReference type="InterPro" id="IPR056884">
    <property type="entry name" value="NPHP3-like_N"/>
</dbReference>
<organism evidence="5 6">
    <name type="scientific">Drechslerella stenobrocha 248</name>
    <dbReference type="NCBI Taxonomy" id="1043628"/>
    <lineage>
        <taxon>Eukaryota</taxon>
        <taxon>Fungi</taxon>
        <taxon>Dikarya</taxon>
        <taxon>Ascomycota</taxon>
        <taxon>Pezizomycotina</taxon>
        <taxon>Orbiliomycetes</taxon>
        <taxon>Orbiliales</taxon>
        <taxon>Orbiliaceae</taxon>
        <taxon>Drechslerella</taxon>
    </lineage>
</organism>
<dbReference type="SUPFAM" id="SSF53167">
    <property type="entry name" value="Purine and uridine phosphorylases"/>
    <property type="match status" value="1"/>
</dbReference>
<keyword evidence="6" id="KW-1185">Reference proteome</keyword>
<dbReference type="InterPro" id="IPR002110">
    <property type="entry name" value="Ankyrin_rpt"/>
</dbReference>
<dbReference type="HOGENOM" id="CLU_000288_34_2_1"/>
<evidence type="ECO:0000259" key="4">
    <source>
        <dbReference type="Pfam" id="PF24883"/>
    </source>
</evidence>
<proteinExistence type="predicted"/>
<gene>
    <name evidence="5" type="ORF">DRE_01514</name>
</gene>
<evidence type="ECO:0000313" key="6">
    <source>
        <dbReference type="Proteomes" id="UP000024837"/>
    </source>
</evidence>
<reference evidence="5 6" key="1">
    <citation type="submission" date="2013-05" db="EMBL/GenBank/DDBJ databases">
        <title>Drechslerella stenobrocha genome reveals carnivorous origination and mechanical trapping mechanism of predatory fungi.</title>
        <authorList>
            <person name="Liu X."/>
            <person name="Zhang W."/>
            <person name="Liu K."/>
        </authorList>
    </citation>
    <scope>NUCLEOTIDE SEQUENCE [LARGE SCALE GENOMIC DNA]</scope>
    <source>
        <strain evidence="5 6">248</strain>
    </source>
</reference>
<dbReference type="Pfam" id="PF00023">
    <property type="entry name" value="Ank"/>
    <property type="match status" value="1"/>
</dbReference>
<dbReference type="Gene3D" id="3.40.50.300">
    <property type="entry name" value="P-loop containing nucleotide triphosphate hydrolases"/>
    <property type="match status" value="1"/>
</dbReference>
<dbReference type="PROSITE" id="PS50297">
    <property type="entry name" value="ANK_REP_REGION"/>
    <property type="match status" value="5"/>
</dbReference>
<dbReference type="GO" id="GO:0003824">
    <property type="term" value="F:catalytic activity"/>
    <property type="evidence" value="ECO:0007669"/>
    <property type="project" value="InterPro"/>
</dbReference>
<feature type="repeat" description="ANK" evidence="2">
    <location>
        <begin position="1062"/>
        <end position="1094"/>
    </location>
</feature>
<feature type="repeat" description="ANK" evidence="2">
    <location>
        <begin position="1095"/>
        <end position="1127"/>
    </location>
</feature>
<dbReference type="EMBL" id="KI966457">
    <property type="protein sequence ID" value="EWC43627.1"/>
    <property type="molecule type" value="Genomic_DNA"/>
</dbReference>
<dbReference type="Pfam" id="PF24883">
    <property type="entry name" value="NPHP3_N"/>
    <property type="match status" value="1"/>
</dbReference>
<feature type="repeat" description="ANK" evidence="2">
    <location>
        <begin position="966"/>
        <end position="994"/>
    </location>
</feature>
<dbReference type="PANTHER" id="PTHR46082">
    <property type="entry name" value="ATP/GTP-BINDING PROTEIN-RELATED"/>
    <property type="match status" value="1"/>
</dbReference>
<evidence type="ECO:0000256" key="2">
    <source>
        <dbReference type="PROSITE-ProRule" id="PRU00023"/>
    </source>
</evidence>
<protein>
    <recommendedName>
        <fullName evidence="4">Nephrocystin 3-like N-terminal domain-containing protein</fullName>
    </recommendedName>
</protein>
<dbReference type="SUPFAM" id="SSF48403">
    <property type="entry name" value="Ankyrin repeat"/>
    <property type="match status" value="1"/>
</dbReference>
<feature type="repeat" description="ANK" evidence="2">
    <location>
        <begin position="994"/>
        <end position="1026"/>
    </location>
</feature>
<evidence type="ECO:0000256" key="3">
    <source>
        <dbReference type="SAM" id="MobiDB-lite"/>
    </source>
</evidence>
<evidence type="ECO:0000313" key="5">
    <source>
        <dbReference type="EMBL" id="EWC43627.1"/>
    </source>
</evidence>
<dbReference type="SMART" id="SM00248">
    <property type="entry name" value="ANK"/>
    <property type="match status" value="9"/>
</dbReference>
<dbReference type="AlphaFoldDB" id="W7HU78"/>
<feature type="domain" description="Nephrocystin 3-like N-terminal" evidence="4">
    <location>
        <begin position="388"/>
        <end position="546"/>
    </location>
</feature>
<dbReference type="PANTHER" id="PTHR46082:SF11">
    <property type="entry name" value="AAA+ ATPASE DOMAIN-CONTAINING PROTEIN-RELATED"/>
    <property type="match status" value="1"/>
</dbReference>
<dbReference type="OrthoDB" id="1577640at2759"/>
<dbReference type="InterPro" id="IPR027417">
    <property type="entry name" value="P-loop_NTPase"/>
</dbReference>
<feature type="repeat" description="ANK" evidence="2">
    <location>
        <begin position="1028"/>
        <end position="1060"/>
    </location>
</feature>
<feature type="repeat" description="ANK" evidence="2">
    <location>
        <begin position="932"/>
        <end position="961"/>
    </location>
</feature>
<dbReference type="Pfam" id="PF12796">
    <property type="entry name" value="Ank_2"/>
    <property type="match status" value="3"/>
</dbReference>
<dbReference type="InterPro" id="IPR035994">
    <property type="entry name" value="Nucleoside_phosphorylase_sf"/>
</dbReference>
<evidence type="ECO:0000256" key="1">
    <source>
        <dbReference type="ARBA" id="ARBA00022737"/>
    </source>
</evidence>
<dbReference type="Gene3D" id="1.25.40.20">
    <property type="entry name" value="Ankyrin repeat-containing domain"/>
    <property type="match status" value="2"/>
</dbReference>
<dbReference type="InterPro" id="IPR053137">
    <property type="entry name" value="NLR-like"/>
</dbReference>
<dbReference type="PROSITE" id="PS50088">
    <property type="entry name" value="ANK_REPEAT"/>
    <property type="match status" value="8"/>
</dbReference>
<dbReference type="Gene3D" id="3.40.50.1580">
    <property type="entry name" value="Nucleoside phosphorylase domain"/>
    <property type="match status" value="1"/>
</dbReference>
<accession>W7HU78</accession>
<feature type="repeat" description="ANK" evidence="2">
    <location>
        <begin position="1129"/>
        <end position="1161"/>
    </location>
</feature>
<dbReference type="GO" id="GO:0009116">
    <property type="term" value="P:nucleoside metabolic process"/>
    <property type="evidence" value="ECO:0007669"/>
    <property type="project" value="InterPro"/>
</dbReference>
<feature type="repeat" description="ANK" evidence="2">
    <location>
        <begin position="900"/>
        <end position="928"/>
    </location>
</feature>
<keyword evidence="1" id="KW-0677">Repeat</keyword>
<sequence length="1274" mass="141516">MSSCRTYSVGWICAIEVEYVAAQCFLDEEYEPLEFLPINDCNHYTLGRIGKHNVVIATLPDGEYGISSATAVLKDMLRSFPTIRICLMVGVGGGAPSSKHDIRLGDIVVSAPRNGMGGVFQYDYGKSIQGYAQGFRHTGFLNQPPSLLRTAVTGLAARYRRKGHQFEHAINKVLGEYPRLRREFRRPDPSSDKLYQSGVVHPVEGDKSCAIACGEDSSALVSRPERTEDDNPTIHYGIIASANRLMKDAIVRDSFAETGVLCFEVEAAGLVNQFPCLVIRGICDYSDSHKNKVWQGYAAMTAAAYAKDLLSEISATKAESERIIAQIPEVLSSMKEDVNTILAEVQSTNENVKQLRFQQKQTQIDLWLSATDPSINHNRAIQQRHEDSGSWFLEGDLFNDWQTLSDSFIWLYGIPGCGKTILSSTIIESLTPKQNLLYFYFDFTDQKKQTFDSLIRALISQLYRQSTEASQELSSLFASCQDGGRQPERQSLCQTFLRMIKRLKEVWIVIDALDECQGTDRETLTSWMREILCFNHKNVHLLVASRAEIDIKSGIMEFAHTNCILSIESDLIYYDISSYVYSKVRESNGFKRWRRRPEIQEEIETALLEKANGMFRWVACQLDVLEKCMDPYNLRKALVSLPKTLDETYSRILCAIPEECRQNAITILQFLTYSERPLGVDEAVDAIAVNLEGSPYFHPDYRMPDASEILHYCSGLVVEVLVPIEAYWNGTERPRLVELRLAHLSVKEYLTSHRLGEVDTSIAQSLQISNAKASMAKICLGYMLSFNINLTANDLVEALPFAHYCARYWMTLAVATEMADETVRLFTNEFFRNAGLYKACYNIYSPDDTHAPNRWLRNETVPMLFYAALGGLEKTVNNLIDQGADIQEQDTRIYEAYGDALQAAAGEGHCKVVELLLSKGADIQATGGMYGNALQVAAAKGHLSVVELLLNRGADINEAGGRYGGAIQAASAKGHNHILELLLEKGADINLGKTGDNALSAAIRMARHSTVDLLLRRGVDVNRRAVGSNCTALQLASAEGHENIVKMLLSKGATINTTEGGSYGNPLNVAISRGYTGIIHLLLSNGADVNLRGGYYGTALQAAAVIGREDIVKLLLDKSADVDAEAGESHGTALKAAAFYGYDNIVELLLSRGADVDKEGIGHYKTAYEAALSKKKKSTAKLLFRESRQARKRKYNDVESDEDTDLTQNKRWRHLTPEKAMYETLSPTGDWDTESSSHTEGDGSDEETVVEFSLSKPEGQIGPMTKAEAMRARQ</sequence>
<name>W7HU78_9PEZI</name>
<keyword evidence="2" id="KW-0040">ANK repeat</keyword>
<feature type="region of interest" description="Disordered" evidence="3">
    <location>
        <begin position="1193"/>
        <end position="1274"/>
    </location>
</feature>